<dbReference type="Proteomes" id="UP000245708">
    <property type="component" value="Unassembled WGS sequence"/>
</dbReference>
<feature type="chain" id="PRO_5016339941" evidence="2">
    <location>
        <begin position="25"/>
        <end position="713"/>
    </location>
</feature>
<dbReference type="OrthoDB" id="7847197at2"/>
<keyword evidence="2" id="KW-0732">Signal</keyword>
<evidence type="ECO:0000256" key="1">
    <source>
        <dbReference type="SAM" id="MobiDB-lite"/>
    </source>
</evidence>
<feature type="compositionally biased region" description="Low complexity" evidence="1">
    <location>
        <begin position="229"/>
        <end position="240"/>
    </location>
</feature>
<dbReference type="EMBL" id="QGGW01000006">
    <property type="protein sequence ID" value="PWK59808.1"/>
    <property type="molecule type" value="Genomic_DNA"/>
</dbReference>
<gene>
    <name evidence="3" type="ORF">C7455_10694</name>
</gene>
<accession>A0A316GGU2</accession>
<feature type="compositionally biased region" description="Pro residues" evidence="1">
    <location>
        <begin position="241"/>
        <end position="252"/>
    </location>
</feature>
<evidence type="ECO:0000256" key="2">
    <source>
        <dbReference type="SAM" id="SignalP"/>
    </source>
</evidence>
<dbReference type="RefSeq" id="WP_109668867.1">
    <property type="nucleotide sequence ID" value="NZ_QGGW01000006.1"/>
</dbReference>
<protein>
    <submittedName>
        <fullName evidence="3">Uncharacterized protein</fullName>
    </submittedName>
</protein>
<sequence>MMPFLRALAFALSVLTLNAPVALAQTIAVQSGEHDGFTRLVLDIGADRDWSLTGTGETRLLTLDPPVAGFAIGRVFDLIPRDRLSALTAEEGLVLSLACDCDISASRYQNRYLVLDIAASPARSADPAPEAESDPDPRALDAVQRQAAAERLPDLTSLMAAHPARPTFSPPLPLAPEPTAPPAIDMAEAARIMSEQLARAAASGLLEAAPGRPLTDADPVLTAAIDASAAPAPAPAETAPDMPPPAQEPRPGVPLRAQTAFDMAQTGGALQGPQRNNLTCTGAALSMPDWSDTAGVDRGLGALRLALYDDRDQLQRDAVIALARHYLFYGFGAEAAYWLAQIDDAPAQLAVIAALVDDADGARFPAEPDPVICSDEELLWRYLDGGLEDHQMTADLAGRLQRATAALPTGLRDQIAPRMARRLDADGEGQAARNLRDMLLRGGRVPEAVMLRLDRDLGIVRADDPALPGAMALAVRDDGGDPVGAMAQALAFNRETGVTPPAVWLVAGEALLRENGTGPTTAVLWRELLLAHAETDGLDHVLTLLSQDHDLPQQALDDAMTALVADRLAAGDTAALFVLARLHGPTWQATGSEAGRARVGAMAHLRDAGLPEAAEMLRAGQRLLILPARPAPPPAAEDALRLAWETGDWTRVADIAAGAHHQIARRMITRDGPPPPMPDLPALAARVADSATLRQEVTSLLALPYPTPVEQAP</sequence>
<evidence type="ECO:0000313" key="3">
    <source>
        <dbReference type="EMBL" id="PWK59808.1"/>
    </source>
</evidence>
<feature type="signal peptide" evidence="2">
    <location>
        <begin position="1"/>
        <end position="24"/>
    </location>
</feature>
<reference evidence="3 4" key="1">
    <citation type="submission" date="2018-05" db="EMBL/GenBank/DDBJ databases">
        <title>Genomic Encyclopedia of Type Strains, Phase IV (KMG-IV): sequencing the most valuable type-strain genomes for metagenomic binning, comparative biology and taxonomic classification.</title>
        <authorList>
            <person name="Goeker M."/>
        </authorList>
    </citation>
    <scope>NUCLEOTIDE SEQUENCE [LARGE SCALE GENOMIC DNA]</scope>
    <source>
        <strain evidence="3 4">DSM 16097</strain>
    </source>
</reference>
<evidence type="ECO:0000313" key="4">
    <source>
        <dbReference type="Proteomes" id="UP000245708"/>
    </source>
</evidence>
<feature type="region of interest" description="Disordered" evidence="1">
    <location>
        <begin position="229"/>
        <end position="252"/>
    </location>
</feature>
<keyword evidence="4" id="KW-1185">Reference proteome</keyword>
<name>A0A316GGU2_9RHOB</name>
<comment type="caution">
    <text evidence="3">The sequence shown here is derived from an EMBL/GenBank/DDBJ whole genome shotgun (WGS) entry which is preliminary data.</text>
</comment>
<dbReference type="AlphaFoldDB" id="A0A316GGU2"/>
<organism evidence="3 4">
    <name type="scientific">Roseicyclus mahoneyensis</name>
    <dbReference type="NCBI Taxonomy" id="164332"/>
    <lineage>
        <taxon>Bacteria</taxon>
        <taxon>Pseudomonadati</taxon>
        <taxon>Pseudomonadota</taxon>
        <taxon>Alphaproteobacteria</taxon>
        <taxon>Rhodobacterales</taxon>
        <taxon>Roseobacteraceae</taxon>
        <taxon>Roseicyclus</taxon>
    </lineage>
</organism>
<proteinExistence type="predicted"/>